<evidence type="ECO:0000256" key="1">
    <source>
        <dbReference type="ARBA" id="ARBA00023186"/>
    </source>
</evidence>
<keyword evidence="1" id="KW-0143">Chaperone</keyword>
<keyword evidence="3" id="KW-1185">Reference proteome</keyword>
<proteinExistence type="predicted"/>
<evidence type="ECO:0000313" key="3">
    <source>
        <dbReference type="Proteomes" id="UP000031671"/>
    </source>
</evidence>
<dbReference type="RefSeq" id="WP_261835394.1">
    <property type="nucleotide sequence ID" value="NZ_AP024881.1"/>
</dbReference>
<dbReference type="InterPro" id="IPR026269">
    <property type="entry name" value="DmsD-type"/>
</dbReference>
<dbReference type="AlphaFoldDB" id="A0A0B8NX87"/>
<dbReference type="Pfam" id="PF02613">
    <property type="entry name" value="Nitrate_red_del"/>
    <property type="match status" value="1"/>
</dbReference>
<reference evidence="2 3" key="2">
    <citation type="submission" date="2015-01" db="EMBL/GenBank/DDBJ databases">
        <authorList>
            <consortium name="NBRP consortium"/>
            <person name="Sawabe T."/>
            <person name="Meirelles P."/>
            <person name="Feng G."/>
            <person name="Sayaka M."/>
            <person name="Hattori M."/>
            <person name="Ohkuma M."/>
        </authorList>
    </citation>
    <scope>NUCLEOTIDE SEQUENCE [LARGE SCALE GENOMIC DNA]</scope>
    <source>
        <strain evidence="3">JCM 19231</strain>
    </source>
</reference>
<accession>A0A0B8NX87</accession>
<comment type="caution">
    <text evidence="2">The sequence shown here is derived from an EMBL/GenBank/DDBJ whole genome shotgun (WGS) entry which is preliminary data.</text>
</comment>
<dbReference type="Proteomes" id="UP000031671">
    <property type="component" value="Unassembled WGS sequence"/>
</dbReference>
<reference evidence="2 3" key="1">
    <citation type="submission" date="2015-01" db="EMBL/GenBank/DDBJ databases">
        <title>Vibrio sp. C1 JCM 19231 whole genome shotgun sequence.</title>
        <authorList>
            <person name="Sawabe T."/>
            <person name="Meirelles P."/>
            <person name="Feng G."/>
            <person name="Sayaka M."/>
            <person name="Hattori M."/>
            <person name="Ohkuma M."/>
        </authorList>
    </citation>
    <scope>NUCLEOTIDE SEQUENCE [LARGE SCALE GENOMIC DNA]</scope>
    <source>
        <strain evidence="3">JCM 19231</strain>
    </source>
</reference>
<dbReference type="SUPFAM" id="SSF89155">
    <property type="entry name" value="TorD-like"/>
    <property type="match status" value="1"/>
</dbReference>
<dbReference type="InterPro" id="IPR050289">
    <property type="entry name" value="TorD/DmsD_chaperones"/>
</dbReference>
<gene>
    <name evidence="2" type="ORF">JCM19231_2021</name>
</gene>
<dbReference type="PIRSF" id="PIRSF004690">
    <property type="entry name" value="DmsD"/>
    <property type="match status" value="1"/>
</dbReference>
<dbReference type="PANTHER" id="PTHR34227:SF13">
    <property type="entry name" value="TAT PROOFREADING CHAPERONE DMSD-RELATED"/>
    <property type="match status" value="1"/>
</dbReference>
<dbReference type="InterPro" id="IPR036411">
    <property type="entry name" value="TorD-like_sf"/>
</dbReference>
<protein>
    <submittedName>
        <fullName evidence="2">Oxidoreductase component of anaerobic dehydrogenases</fullName>
    </submittedName>
</protein>
<dbReference type="InterPro" id="IPR020945">
    <property type="entry name" value="DMSO/NO3_reduct_chaperone"/>
</dbReference>
<name>A0A0B8NX87_9VIBR</name>
<dbReference type="PANTHER" id="PTHR34227">
    <property type="entry name" value="CHAPERONE PROTEIN YCDY"/>
    <property type="match status" value="1"/>
</dbReference>
<evidence type="ECO:0000313" key="2">
    <source>
        <dbReference type="EMBL" id="GAM58556.1"/>
    </source>
</evidence>
<organism evidence="2 3">
    <name type="scientific">Vibrio ishigakensis</name>
    <dbReference type="NCBI Taxonomy" id="1481914"/>
    <lineage>
        <taxon>Bacteria</taxon>
        <taxon>Pseudomonadati</taxon>
        <taxon>Pseudomonadota</taxon>
        <taxon>Gammaproteobacteria</taxon>
        <taxon>Vibrionales</taxon>
        <taxon>Vibrionaceae</taxon>
        <taxon>Vibrio</taxon>
    </lineage>
</organism>
<dbReference type="EMBL" id="BBRZ01000092">
    <property type="protein sequence ID" value="GAM58556.1"/>
    <property type="molecule type" value="Genomic_DNA"/>
</dbReference>
<dbReference type="Gene3D" id="1.10.3480.10">
    <property type="entry name" value="TorD-like"/>
    <property type="match status" value="1"/>
</dbReference>
<sequence length="195" mass="22484">MIINSKDPAKILGALFYQWQSKAETKFLVSALALEHVLSYECESALISDSEESLNHEFQTLFSGIGTMPAPPWGSVYLDKDRVIFGHSTVDYRQFLHHHDVDMDTGTREPEDQFGLMLMAYSYLLEMNKVKAAIELLEKHLLPWAIDYLELLSNSTDIKYFKLLALETNNWLKALIDENQLEVEQNKLYLDARVH</sequence>